<dbReference type="Gene3D" id="3.40.630.30">
    <property type="match status" value="1"/>
</dbReference>
<keyword evidence="1" id="KW-0046">Antibiotic resistance</keyword>
<dbReference type="KEGG" id="fer:FNB15_05135"/>
<proteinExistence type="predicted"/>
<sequence length="155" mass="17529">MTEADLPLLRQWLQTPAASEWWGELEDEMQNLAADLQEPGMRLWIVSLDDTPFAFLQDYDPHSWDWHPFNDLPPGTRGIDQTIGVTDMLGKGHGSAFIAQHVQRLFDEGAPVVCTDPDPGNARAIRAYEKAGFTRFEQRSTEWGDCLLMLARVSI</sequence>
<keyword evidence="3" id="KW-0808">Transferase</keyword>
<dbReference type="GO" id="GO:0046677">
    <property type="term" value="P:response to antibiotic"/>
    <property type="evidence" value="ECO:0007669"/>
    <property type="project" value="UniProtKB-KW"/>
</dbReference>
<dbReference type="PANTHER" id="PTHR31438:SF1">
    <property type="entry name" value="LYSINE N-ACYLTRANSFERASE C17G9.06C-RELATED"/>
    <property type="match status" value="1"/>
</dbReference>
<name>A0A516H7B1_9PROT</name>
<accession>A0A516H7B1</accession>
<dbReference type="Pfam" id="PF13523">
    <property type="entry name" value="Acetyltransf_8"/>
    <property type="match status" value="1"/>
</dbReference>
<dbReference type="InterPro" id="IPR016181">
    <property type="entry name" value="Acyl_CoA_acyltransferase"/>
</dbReference>
<evidence type="ECO:0000256" key="1">
    <source>
        <dbReference type="ARBA" id="ARBA00023251"/>
    </source>
</evidence>
<dbReference type="OrthoDB" id="9814648at2"/>
<evidence type="ECO:0000313" key="4">
    <source>
        <dbReference type="Proteomes" id="UP000317496"/>
    </source>
</evidence>
<dbReference type="Proteomes" id="UP000317496">
    <property type="component" value="Chromosome"/>
</dbReference>
<keyword evidence="4" id="KW-1185">Reference proteome</keyword>
<dbReference type="InterPro" id="IPR000182">
    <property type="entry name" value="GNAT_dom"/>
</dbReference>
<dbReference type="PROSITE" id="PS51186">
    <property type="entry name" value="GNAT"/>
    <property type="match status" value="1"/>
</dbReference>
<feature type="domain" description="N-acetyltransferase" evidence="2">
    <location>
        <begin position="1"/>
        <end position="154"/>
    </location>
</feature>
<gene>
    <name evidence="3" type="ORF">FNB15_05135</name>
</gene>
<dbReference type="EMBL" id="CP041636">
    <property type="protein sequence ID" value="QDO99638.1"/>
    <property type="molecule type" value="Genomic_DNA"/>
</dbReference>
<protein>
    <submittedName>
        <fullName evidence="3">Acetyltransferase</fullName>
    </submittedName>
</protein>
<dbReference type="GO" id="GO:0016410">
    <property type="term" value="F:N-acyltransferase activity"/>
    <property type="evidence" value="ECO:0007669"/>
    <property type="project" value="TreeGrafter"/>
</dbReference>
<reference evidence="3 4" key="1">
    <citation type="submission" date="2019-07" db="EMBL/GenBank/DDBJ databases">
        <title>Genome sequencing for Ferrovibrio sp. K5.</title>
        <authorList>
            <person name="Park S.-J."/>
        </authorList>
    </citation>
    <scope>NUCLEOTIDE SEQUENCE [LARGE SCALE GENOMIC DNA]</scope>
    <source>
        <strain evidence="3 4">K5</strain>
    </source>
</reference>
<evidence type="ECO:0000313" key="3">
    <source>
        <dbReference type="EMBL" id="QDO99638.1"/>
    </source>
</evidence>
<evidence type="ECO:0000259" key="2">
    <source>
        <dbReference type="PROSITE" id="PS51186"/>
    </source>
</evidence>
<organism evidence="3 4">
    <name type="scientific">Ferrovibrio terrae</name>
    <dbReference type="NCBI Taxonomy" id="2594003"/>
    <lineage>
        <taxon>Bacteria</taxon>
        <taxon>Pseudomonadati</taxon>
        <taxon>Pseudomonadota</taxon>
        <taxon>Alphaproteobacteria</taxon>
        <taxon>Rhodospirillales</taxon>
        <taxon>Rhodospirillaceae</taxon>
        <taxon>Ferrovibrio</taxon>
    </lineage>
</organism>
<dbReference type="SUPFAM" id="SSF55729">
    <property type="entry name" value="Acyl-CoA N-acyltransferases (Nat)"/>
    <property type="match status" value="1"/>
</dbReference>
<dbReference type="AlphaFoldDB" id="A0A516H7B1"/>
<dbReference type="PANTHER" id="PTHR31438">
    <property type="entry name" value="LYSINE N-ACYLTRANSFERASE C17G9.06C-RELATED"/>
    <property type="match status" value="1"/>
</dbReference>